<reference evidence="3" key="1">
    <citation type="submission" date="2025-08" db="UniProtKB">
        <authorList>
            <consortium name="RefSeq"/>
        </authorList>
    </citation>
    <scope>IDENTIFICATION</scope>
</reference>
<evidence type="ECO:0000313" key="2">
    <source>
        <dbReference type="Proteomes" id="UP001652580"/>
    </source>
</evidence>
<feature type="region of interest" description="Disordered" evidence="1">
    <location>
        <begin position="206"/>
        <end position="242"/>
    </location>
</feature>
<evidence type="ECO:0000256" key="1">
    <source>
        <dbReference type="SAM" id="MobiDB-lite"/>
    </source>
</evidence>
<name>A0ABM3S765_BALAC</name>
<feature type="compositionally biased region" description="Pro residues" evidence="1">
    <location>
        <begin position="26"/>
        <end position="36"/>
    </location>
</feature>
<feature type="compositionally biased region" description="Pro residues" evidence="1">
    <location>
        <begin position="105"/>
        <end position="114"/>
    </location>
</feature>
<organism evidence="2 3">
    <name type="scientific">Balaenoptera acutorostrata</name>
    <name type="common">Common minke whale</name>
    <name type="synonym">Balaena rostrata</name>
    <dbReference type="NCBI Taxonomy" id="9767"/>
    <lineage>
        <taxon>Eukaryota</taxon>
        <taxon>Metazoa</taxon>
        <taxon>Chordata</taxon>
        <taxon>Craniata</taxon>
        <taxon>Vertebrata</taxon>
        <taxon>Euteleostomi</taxon>
        <taxon>Mammalia</taxon>
        <taxon>Eutheria</taxon>
        <taxon>Laurasiatheria</taxon>
        <taxon>Artiodactyla</taxon>
        <taxon>Whippomorpha</taxon>
        <taxon>Cetacea</taxon>
        <taxon>Mysticeti</taxon>
        <taxon>Balaenopteridae</taxon>
        <taxon>Balaenoptera</taxon>
    </lineage>
</organism>
<sequence>MPGCAAASLGPEVVARWPDPQSAAVPPAPPPTPPGAAPRGAGAPGSRGPDPGLCSTPRAPLPGGAGRKNGAETGRGGRSGVPFACWGSPLRSLCWLIAAPVRPGPGPITQPRPPAAQGGGSSRASPTACVEPRCLAHSPEAPGSTAASLRPRAGGLLPARWAGATCRSLPRASLHAAHVQGQGVGGQPVAGAGPMQLAPEPCHRFQWTPPQDASPPPVTSPSCEAGRVLSTSPTVRPTGRPAGEPVTAMLPSLSRNESSALITGLYNQRMSLHWDYLLSTLPGSHGSPACRSTQGHISFWGAGVGVLVAWN</sequence>
<gene>
    <name evidence="3" type="primary">LOC130704926</name>
</gene>
<accession>A0ABM3S765</accession>
<feature type="region of interest" description="Disordered" evidence="1">
    <location>
        <begin position="1"/>
        <end position="78"/>
    </location>
</feature>
<keyword evidence="2" id="KW-1185">Reference proteome</keyword>
<dbReference type="RefSeq" id="XP_057385687.1">
    <property type="nucleotide sequence ID" value="XM_057529704.1"/>
</dbReference>
<evidence type="ECO:0000313" key="3">
    <source>
        <dbReference type="RefSeq" id="XP_057385687.1"/>
    </source>
</evidence>
<feature type="compositionally biased region" description="Gly residues" evidence="1">
    <location>
        <begin position="63"/>
        <end position="78"/>
    </location>
</feature>
<dbReference type="Proteomes" id="UP001652580">
    <property type="component" value="Chromosome 15"/>
</dbReference>
<feature type="compositionally biased region" description="Low complexity" evidence="1">
    <location>
        <begin position="37"/>
        <end position="52"/>
    </location>
</feature>
<protein>
    <submittedName>
        <fullName evidence="3">Uncharacterized protein LOC130704926</fullName>
    </submittedName>
</protein>
<proteinExistence type="predicted"/>
<dbReference type="GeneID" id="130704926"/>
<feature type="region of interest" description="Disordered" evidence="1">
    <location>
        <begin position="105"/>
        <end position="128"/>
    </location>
</feature>